<gene>
    <name evidence="1" type="ORF">V1479_11285</name>
</gene>
<dbReference type="EMBL" id="JAZHFV010000003">
    <property type="protein sequence ID" value="MEX4007889.1"/>
    <property type="molecule type" value="Genomic_DNA"/>
</dbReference>
<accession>A0ABV3WUZ6</accession>
<keyword evidence="2" id="KW-1185">Reference proteome</keyword>
<comment type="caution">
    <text evidence="1">The sequence shown here is derived from an EMBL/GenBank/DDBJ whole genome shotgun (WGS) entry which is preliminary data.</text>
</comment>
<dbReference type="RefSeq" id="WP_368803280.1">
    <property type="nucleotide sequence ID" value="NZ_JAZHFV010000003.1"/>
</dbReference>
<evidence type="ECO:0000313" key="2">
    <source>
        <dbReference type="Proteomes" id="UP001559025"/>
    </source>
</evidence>
<dbReference type="InterPro" id="IPR029058">
    <property type="entry name" value="AB_hydrolase_fold"/>
</dbReference>
<organism evidence="1 2">
    <name type="scientific">Neoaquamicrobium sediminum</name>
    <dbReference type="NCBI Taxonomy" id="1849104"/>
    <lineage>
        <taxon>Bacteria</taxon>
        <taxon>Pseudomonadati</taxon>
        <taxon>Pseudomonadota</taxon>
        <taxon>Alphaproteobacteria</taxon>
        <taxon>Hyphomicrobiales</taxon>
        <taxon>Phyllobacteriaceae</taxon>
        <taxon>Neoaquamicrobium</taxon>
    </lineage>
</organism>
<protein>
    <submittedName>
        <fullName evidence="1">Esterase</fullName>
    </submittedName>
</protein>
<reference evidence="1 2" key="1">
    <citation type="submission" date="2024-01" db="EMBL/GenBank/DDBJ databases">
        <title>New evidence supports the origin of RcGTA from prophage.</title>
        <authorList>
            <person name="Xu Y."/>
            <person name="Liu B."/>
            <person name="Chen F."/>
        </authorList>
    </citation>
    <scope>NUCLEOTIDE SEQUENCE [LARGE SCALE GENOMIC DNA]</scope>
    <source>
        <strain evidence="1 2">CBW1107-2</strain>
    </source>
</reference>
<proteinExistence type="predicted"/>
<dbReference type="Proteomes" id="UP001559025">
    <property type="component" value="Unassembled WGS sequence"/>
</dbReference>
<dbReference type="Gene3D" id="3.40.50.1820">
    <property type="entry name" value="alpha/beta hydrolase"/>
    <property type="match status" value="1"/>
</dbReference>
<name>A0ABV3WUZ6_9HYPH</name>
<dbReference type="SUPFAM" id="SSF53474">
    <property type="entry name" value="alpha/beta-Hydrolases"/>
    <property type="match status" value="1"/>
</dbReference>
<sequence length="223" mass="25459">MSPRPEGWSRRIDYKEWALRDFPAACRTLAAVDPRSELVGVGQSHGGHAFGLSGVSDRFSRYAMVATMSGYLGLLDDRWAWARMNLVGVPVSLCFRDTPRWMGIGEPMPSSCFRDWARWCRMKNYFFDDPDLPETARYGEVRRPILAIGLTDDPWATPRAVDHFMARHTNAPVEQRWISPQEAGGRVGHLGFFRSRFAETLWPPLIRWLLQGEEMTLGRSRAA</sequence>
<evidence type="ECO:0000313" key="1">
    <source>
        <dbReference type="EMBL" id="MEX4007889.1"/>
    </source>
</evidence>